<proteinExistence type="predicted"/>
<dbReference type="Proteomes" id="UP000019270">
    <property type="component" value="Unassembled WGS sequence"/>
</dbReference>
<sequence>MTCIAGLVYEGKVYIGGDSAGVGGYSLTVRADEKVFIKDQFIMGFTSSFRMGQLLRYKLEIPFHKPGIDAYEYMVTEFVEAVRQCLKDGGFAQNLNGEETGGRFLVGYKGELFFIDEDFQVGRPLLCYDAVGCGEDIAKGSLFSTRHKEDLPEARVLDSLKAAEQFSAGVRGPFKVLSI</sequence>
<dbReference type="InterPro" id="IPR029055">
    <property type="entry name" value="Ntn_hydrolases_N"/>
</dbReference>
<dbReference type="eggNOG" id="COG0638">
    <property type="taxonomic scope" value="Bacteria"/>
</dbReference>
<dbReference type="SUPFAM" id="SSF56235">
    <property type="entry name" value="N-terminal nucleophile aminohydrolases (Ntn hydrolases)"/>
    <property type="match status" value="1"/>
</dbReference>
<dbReference type="RefSeq" id="WP_035332770.1">
    <property type="nucleotide sequence ID" value="NZ_APVL01000027.1"/>
</dbReference>
<protein>
    <submittedName>
        <fullName evidence="1">Uncharacterized protein</fullName>
    </submittedName>
</protein>
<reference evidence="2" key="1">
    <citation type="submission" date="2013-03" db="EMBL/GenBank/DDBJ databases">
        <title>Draft genome sequence of Bacillus firmus DS1.</title>
        <authorList>
            <person name="Peng D."/>
            <person name="Zhu L."/>
            <person name="Sun M."/>
        </authorList>
    </citation>
    <scope>NUCLEOTIDE SEQUENCE [LARGE SCALE GENOMIC DNA]</scope>
    <source>
        <strain evidence="2">DS1</strain>
    </source>
</reference>
<name>W7L028_CYTFI</name>
<comment type="caution">
    <text evidence="1">The sequence shown here is derived from an EMBL/GenBank/DDBJ whole genome shotgun (WGS) entry which is preliminary data.</text>
</comment>
<reference evidence="1 2" key="2">
    <citation type="journal article" date="2016" name="Sci. Rep.">
        <title>A novel serine protease, Sep1, from Bacillus firmus DS-1 has nematicidal activity and degrades multiple intestinal-associated nematode proteins.</title>
        <authorList>
            <person name="Geng C."/>
            <person name="Nie X."/>
            <person name="Tang Z."/>
            <person name="Zhang Y."/>
            <person name="Lin J."/>
            <person name="Sun M."/>
            <person name="Peng D."/>
        </authorList>
    </citation>
    <scope>NUCLEOTIDE SEQUENCE [LARGE SCALE GENOMIC DNA]</scope>
    <source>
        <strain evidence="1 2">DS1</strain>
    </source>
</reference>
<dbReference type="AlphaFoldDB" id="W7L028"/>
<evidence type="ECO:0000313" key="2">
    <source>
        <dbReference type="Proteomes" id="UP000019270"/>
    </source>
</evidence>
<dbReference type="PATRIC" id="fig|1307436.3.peg.4701"/>
<gene>
    <name evidence="1" type="ORF">PBF_22043</name>
</gene>
<dbReference type="OrthoDB" id="8354941at2"/>
<dbReference type="Gene3D" id="3.60.20.10">
    <property type="entry name" value="Glutamine Phosphoribosylpyrophosphate, subunit 1, domain 1"/>
    <property type="match status" value="1"/>
</dbReference>
<accession>W7L028</accession>
<organism evidence="1 2">
    <name type="scientific">Cytobacillus firmus DS1</name>
    <dbReference type="NCBI Taxonomy" id="1307436"/>
    <lineage>
        <taxon>Bacteria</taxon>
        <taxon>Bacillati</taxon>
        <taxon>Bacillota</taxon>
        <taxon>Bacilli</taxon>
        <taxon>Bacillales</taxon>
        <taxon>Bacillaceae</taxon>
        <taxon>Cytobacillus</taxon>
    </lineage>
</organism>
<dbReference type="EMBL" id="APVL01000027">
    <property type="protein sequence ID" value="EWG08891.1"/>
    <property type="molecule type" value="Genomic_DNA"/>
</dbReference>
<evidence type="ECO:0000313" key="1">
    <source>
        <dbReference type="EMBL" id="EWG08891.1"/>
    </source>
</evidence>